<evidence type="ECO:0000259" key="7">
    <source>
        <dbReference type="SMART" id="SM00859"/>
    </source>
</evidence>
<dbReference type="InterPro" id="IPR000706">
    <property type="entry name" value="AGPR_type-1"/>
</dbReference>
<dbReference type="SMART" id="SM00859">
    <property type="entry name" value="Semialdhyde_dh"/>
    <property type="match status" value="1"/>
</dbReference>
<dbReference type="GO" id="GO:0003942">
    <property type="term" value="F:N-acetyl-gamma-glutamyl-phosphate reductase activity"/>
    <property type="evidence" value="ECO:0007669"/>
    <property type="project" value="UniProtKB-EC"/>
</dbReference>
<dbReference type="Pfam" id="PF01118">
    <property type="entry name" value="Semialdhyde_dh"/>
    <property type="match status" value="1"/>
</dbReference>
<comment type="similarity">
    <text evidence="5">Belongs to the NAGSA dehydrogenase family. Type 1 subfamily.</text>
</comment>
<sequence length="348" mass="38469">MAELEIGIIGATGFSGVELYRLLCSHPEKPAVTLFSSSRDGQDITEEYPHLKGISTNSTLKKLSLEHIKRMDVVFSCAPSGVSRELLPPLLEAGIRVIDLAGDYRLKDSALYEKWYKKPAPPERWLHEAVYGLSEYNRESIKQAQLIANPGCYPTAVQLALLPLLKNNLIDPLSLITDAKSGLSGAGASLSKSSHYANANESLSIYKMNAHQHIPEMEQSFAQIGKSEVIMTFSTHLVPMTRGILATMYADLLPGVTTEIIYETLQQHYENEHFIRVHQENTPLSTNQVSGSNYCDISYSLDERTGRLTVYSVIDNLLKGAAGQALHNMNIMMGFNETSGLPLIPQFP</sequence>
<dbReference type="HAMAP" id="MF_00150">
    <property type="entry name" value="ArgC_type1"/>
    <property type="match status" value="1"/>
</dbReference>
<comment type="subcellular location">
    <subcellularLocation>
        <location evidence="5">Cytoplasm</location>
    </subcellularLocation>
</comment>
<evidence type="ECO:0000313" key="9">
    <source>
        <dbReference type="Proteomes" id="UP001596549"/>
    </source>
</evidence>
<dbReference type="EMBL" id="JBHTCP010000009">
    <property type="protein sequence ID" value="MFC7370869.1"/>
    <property type="molecule type" value="Genomic_DNA"/>
</dbReference>
<proteinExistence type="inferred from homology"/>
<organism evidence="8 9">
    <name type="scientific">Fictibacillus iocasae</name>
    <dbReference type="NCBI Taxonomy" id="2715437"/>
    <lineage>
        <taxon>Bacteria</taxon>
        <taxon>Bacillati</taxon>
        <taxon>Bacillota</taxon>
        <taxon>Bacilli</taxon>
        <taxon>Bacillales</taxon>
        <taxon>Fictibacillaceae</taxon>
        <taxon>Fictibacillus</taxon>
    </lineage>
</organism>
<dbReference type="InterPro" id="IPR036291">
    <property type="entry name" value="NAD(P)-bd_dom_sf"/>
</dbReference>
<dbReference type="InterPro" id="IPR050085">
    <property type="entry name" value="AGPR"/>
</dbReference>
<gene>
    <name evidence="5 8" type="primary">argC</name>
    <name evidence="8" type="ORF">ACFQPF_04210</name>
</gene>
<dbReference type="Pfam" id="PF22698">
    <property type="entry name" value="Semialdhyde_dhC_1"/>
    <property type="match status" value="1"/>
</dbReference>
<dbReference type="NCBIfam" id="TIGR01850">
    <property type="entry name" value="argC"/>
    <property type="match status" value="1"/>
</dbReference>
<keyword evidence="1 5" id="KW-0055">Arginine biosynthesis</keyword>
<comment type="function">
    <text evidence="5">Catalyzes the NADPH-dependent reduction of N-acetyl-5-glutamyl phosphate to yield N-acetyl-L-glutamate 5-semialdehyde.</text>
</comment>
<comment type="pathway">
    <text evidence="5">Amino-acid biosynthesis; L-arginine biosynthesis; N(2)-acetyl-L-ornithine from L-glutamate: step 3/4.</text>
</comment>
<evidence type="ECO:0000256" key="4">
    <source>
        <dbReference type="ARBA" id="ARBA00023002"/>
    </source>
</evidence>
<dbReference type="Proteomes" id="UP001596549">
    <property type="component" value="Unassembled WGS sequence"/>
</dbReference>
<dbReference type="InterPro" id="IPR023013">
    <property type="entry name" value="AGPR_AS"/>
</dbReference>
<evidence type="ECO:0000256" key="3">
    <source>
        <dbReference type="ARBA" id="ARBA00022857"/>
    </source>
</evidence>
<evidence type="ECO:0000256" key="6">
    <source>
        <dbReference type="PROSITE-ProRule" id="PRU10010"/>
    </source>
</evidence>
<keyword evidence="2 5" id="KW-0028">Amino-acid biosynthesis</keyword>
<evidence type="ECO:0000313" key="8">
    <source>
        <dbReference type="EMBL" id="MFC7370869.1"/>
    </source>
</evidence>
<comment type="caution">
    <text evidence="8">The sequence shown here is derived from an EMBL/GenBank/DDBJ whole genome shotgun (WGS) entry which is preliminary data.</text>
</comment>
<protein>
    <recommendedName>
        <fullName evidence="5">N-acetyl-gamma-glutamyl-phosphate reductase</fullName>
        <shortName evidence="5">AGPR</shortName>
        <ecNumber evidence="5">1.2.1.38</ecNumber>
    </recommendedName>
    <alternativeName>
        <fullName evidence="5">N-acetyl-glutamate semialdehyde dehydrogenase</fullName>
        <shortName evidence="5">NAGSA dehydrogenase</shortName>
    </alternativeName>
</protein>
<dbReference type="SUPFAM" id="SSF51735">
    <property type="entry name" value="NAD(P)-binding Rossmann-fold domains"/>
    <property type="match status" value="1"/>
</dbReference>
<name>A0ABW2NS27_9BACL</name>
<comment type="catalytic activity">
    <reaction evidence="5">
        <text>N-acetyl-L-glutamate 5-semialdehyde + phosphate + NADP(+) = N-acetyl-L-glutamyl 5-phosphate + NADPH + H(+)</text>
        <dbReference type="Rhea" id="RHEA:21588"/>
        <dbReference type="ChEBI" id="CHEBI:15378"/>
        <dbReference type="ChEBI" id="CHEBI:29123"/>
        <dbReference type="ChEBI" id="CHEBI:43474"/>
        <dbReference type="ChEBI" id="CHEBI:57783"/>
        <dbReference type="ChEBI" id="CHEBI:57936"/>
        <dbReference type="ChEBI" id="CHEBI:58349"/>
        <dbReference type="EC" id="1.2.1.38"/>
    </reaction>
</comment>
<keyword evidence="5" id="KW-0963">Cytoplasm</keyword>
<evidence type="ECO:0000256" key="5">
    <source>
        <dbReference type="HAMAP-Rule" id="MF_00150"/>
    </source>
</evidence>
<dbReference type="Gene3D" id="3.40.50.720">
    <property type="entry name" value="NAD(P)-binding Rossmann-like Domain"/>
    <property type="match status" value="1"/>
</dbReference>
<evidence type="ECO:0000256" key="2">
    <source>
        <dbReference type="ARBA" id="ARBA00022605"/>
    </source>
</evidence>
<keyword evidence="3 5" id="KW-0521">NADP</keyword>
<dbReference type="InterPro" id="IPR000534">
    <property type="entry name" value="Semialdehyde_DH_NAD-bd"/>
</dbReference>
<dbReference type="Gene3D" id="3.30.360.10">
    <property type="entry name" value="Dihydrodipicolinate Reductase, domain 2"/>
    <property type="match status" value="1"/>
</dbReference>
<dbReference type="EC" id="1.2.1.38" evidence="5"/>
<keyword evidence="4 5" id="KW-0560">Oxidoreductase</keyword>
<dbReference type="PANTHER" id="PTHR32338:SF10">
    <property type="entry name" value="N-ACETYL-GAMMA-GLUTAMYL-PHOSPHATE REDUCTASE, CHLOROPLASTIC-RELATED"/>
    <property type="match status" value="1"/>
</dbReference>
<dbReference type="SUPFAM" id="SSF55347">
    <property type="entry name" value="Glyceraldehyde-3-phosphate dehydrogenase-like, C-terminal domain"/>
    <property type="match status" value="1"/>
</dbReference>
<reference evidence="9" key="1">
    <citation type="journal article" date="2019" name="Int. J. Syst. Evol. Microbiol.">
        <title>The Global Catalogue of Microorganisms (GCM) 10K type strain sequencing project: providing services to taxonomists for standard genome sequencing and annotation.</title>
        <authorList>
            <consortium name="The Broad Institute Genomics Platform"/>
            <consortium name="The Broad Institute Genome Sequencing Center for Infectious Disease"/>
            <person name="Wu L."/>
            <person name="Ma J."/>
        </authorList>
    </citation>
    <scope>NUCLEOTIDE SEQUENCE [LARGE SCALE GENOMIC DNA]</scope>
    <source>
        <strain evidence="9">NBRC 106396</strain>
    </source>
</reference>
<dbReference type="CDD" id="cd23934">
    <property type="entry name" value="AGPR_1_C"/>
    <property type="match status" value="1"/>
</dbReference>
<dbReference type="CDD" id="cd17895">
    <property type="entry name" value="AGPR_1_N"/>
    <property type="match status" value="1"/>
</dbReference>
<dbReference type="InterPro" id="IPR058924">
    <property type="entry name" value="AGPR_dimerisation_dom"/>
</dbReference>
<accession>A0ABW2NS27</accession>
<dbReference type="RefSeq" id="WP_379746882.1">
    <property type="nucleotide sequence ID" value="NZ_JBHTCP010000009.1"/>
</dbReference>
<dbReference type="PANTHER" id="PTHR32338">
    <property type="entry name" value="N-ACETYL-GAMMA-GLUTAMYL-PHOSPHATE REDUCTASE, CHLOROPLASTIC-RELATED-RELATED"/>
    <property type="match status" value="1"/>
</dbReference>
<dbReference type="PROSITE" id="PS01224">
    <property type="entry name" value="ARGC"/>
    <property type="match status" value="1"/>
</dbReference>
<evidence type="ECO:0000256" key="1">
    <source>
        <dbReference type="ARBA" id="ARBA00022571"/>
    </source>
</evidence>
<keyword evidence="9" id="KW-1185">Reference proteome</keyword>
<feature type="active site" evidence="5 6">
    <location>
        <position position="152"/>
    </location>
</feature>
<feature type="domain" description="Semialdehyde dehydrogenase NAD-binding" evidence="7">
    <location>
        <begin position="5"/>
        <end position="144"/>
    </location>
</feature>